<comment type="caution">
    <text evidence="1">The sequence shown here is derived from an EMBL/GenBank/DDBJ whole genome shotgun (WGS) entry which is preliminary data.</text>
</comment>
<name>A0A0F9F2A7_9ZZZZ</name>
<sequence>MADCKFVTNLSLAKGYITVCTHCGLRAEDVRDDKNLPDECGAAARQALAQYKDRLGRAGMHRAIATGKGKSLCR</sequence>
<accession>A0A0F9F2A7</accession>
<protein>
    <submittedName>
        <fullName evidence="1">Uncharacterized protein</fullName>
    </submittedName>
</protein>
<reference evidence="1" key="1">
    <citation type="journal article" date="2015" name="Nature">
        <title>Complex archaea that bridge the gap between prokaryotes and eukaryotes.</title>
        <authorList>
            <person name="Spang A."/>
            <person name="Saw J.H."/>
            <person name="Jorgensen S.L."/>
            <person name="Zaremba-Niedzwiedzka K."/>
            <person name="Martijn J."/>
            <person name="Lind A.E."/>
            <person name="van Eijk R."/>
            <person name="Schleper C."/>
            <person name="Guy L."/>
            <person name="Ettema T.J."/>
        </authorList>
    </citation>
    <scope>NUCLEOTIDE SEQUENCE</scope>
</reference>
<gene>
    <name evidence="1" type="ORF">LCGC14_2296250</name>
</gene>
<evidence type="ECO:0000313" key="1">
    <source>
        <dbReference type="EMBL" id="KKL51360.1"/>
    </source>
</evidence>
<dbReference type="AlphaFoldDB" id="A0A0F9F2A7"/>
<dbReference type="EMBL" id="LAZR01032277">
    <property type="protein sequence ID" value="KKL51360.1"/>
    <property type="molecule type" value="Genomic_DNA"/>
</dbReference>
<organism evidence="1">
    <name type="scientific">marine sediment metagenome</name>
    <dbReference type="NCBI Taxonomy" id="412755"/>
    <lineage>
        <taxon>unclassified sequences</taxon>
        <taxon>metagenomes</taxon>
        <taxon>ecological metagenomes</taxon>
    </lineage>
</organism>
<proteinExistence type="predicted"/>